<sequence length="82" mass="9216">MANPSALTMSECFLFFLVFLFFLSSFFFSPCEQEHVIRRPVTFSANQGTALQLRVNRPSTTRPSFAHDAPSLFLSLPPSLSL</sequence>
<accession>A0A9D3LQX6</accession>
<dbReference type="Proteomes" id="UP001044222">
    <property type="component" value="Chromosome 18"/>
</dbReference>
<feature type="signal peptide" evidence="1">
    <location>
        <begin position="1"/>
        <end position="33"/>
    </location>
</feature>
<proteinExistence type="predicted"/>
<dbReference type="AlphaFoldDB" id="A0A9D3LQX6"/>
<evidence type="ECO:0008006" key="4">
    <source>
        <dbReference type="Google" id="ProtNLM"/>
    </source>
</evidence>
<dbReference type="EMBL" id="JAFIRN010000018">
    <property type="protein sequence ID" value="KAG5831083.1"/>
    <property type="molecule type" value="Genomic_DNA"/>
</dbReference>
<name>A0A9D3LQX6_ANGAN</name>
<gene>
    <name evidence="2" type="ORF">ANANG_G00300100</name>
</gene>
<keyword evidence="1" id="KW-0732">Signal</keyword>
<feature type="chain" id="PRO_5038636222" description="Secreted protein" evidence="1">
    <location>
        <begin position="34"/>
        <end position="82"/>
    </location>
</feature>
<keyword evidence="3" id="KW-1185">Reference proteome</keyword>
<organism evidence="2 3">
    <name type="scientific">Anguilla anguilla</name>
    <name type="common">European freshwater eel</name>
    <name type="synonym">Muraena anguilla</name>
    <dbReference type="NCBI Taxonomy" id="7936"/>
    <lineage>
        <taxon>Eukaryota</taxon>
        <taxon>Metazoa</taxon>
        <taxon>Chordata</taxon>
        <taxon>Craniata</taxon>
        <taxon>Vertebrata</taxon>
        <taxon>Euteleostomi</taxon>
        <taxon>Actinopterygii</taxon>
        <taxon>Neopterygii</taxon>
        <taxon>Teleostei</taxon>
        <taxon>Anguilliformes</taxon>
        <taxon>Anguillidae</taxon>
        <taxon>Anguilla</taxon>
    </lineage>
</organism>
<evidence type="ECO:0000313" key="3">
    <source>
        <dbReference type="Proteomes" id="UP001044222"/>
    </source>
</evidence>
<comment type="caution">
    <text evidence="2">The sequence shown here is derived from an EMBL/GenBank/DDBJ whole genome shotgun (WGS) entry which is preliminary data.</text>
</comment>
<feature type="non-terminal residue" evidence="2">
    <location>
        <position position="82"/>
    </location>
</feature>
<evidence type="ECO:0000256" key="1">
    <source>
        <dbReference type="SAM" id="SignalP"/>
    </source>
</evidence>
<protein>
    <recommendedName>
        <fullName evidence="4">Secreted protein</fullName>
    </recommendedName>
</protein>
<evidence type="ECO:0000313" key="2">
    <source>
        <dbReference type="EMBL" id="KAG5831083.1"/>
    </source>
</evidence>
<reference evidence="2" key="1">
    <citation type="submission" date="2021-01" db="EMBL/GenBank/DDBJ databases">
        <title>A chromosome-scale assembly of European eel, Anguilla anguilla.</title>
        <authorList>
            <person name="Henkel C."/>
            <person name="Jong-Raadsen S.A."/>
            <person name="Dufour S."/>
            <person name="Weltzien F.-A."/>
            <person name="Palstra A.P."/>
            <person name="Pelster B."/>
            <person name="Spaink H.P."/>
            <person name="Van Den Thillart G.E."/>
            <person name="Jansen H."/>
            <person name="Zahm M."/>
            <person name="Klopp C."/>
            <person name="Cedric C."/>
            <person name="Louis A."/>
            <person name="Berthelot C."/>
            <person name="Parey E."/>
            <person name="Roest Crollius H."/>
            <person name="Montfort J."/>
            <person name="Robinson-Rechavi M."/>
            <person name="Bucao C."/>
            <person name="Bouchez O."/>
            <person name="Gislard M."/>
            <person name="Lluch J."/>
            <person name="Milhes M."/>
            <person name="Lampietro C."/>
            <person name="Lopez Roques C."/>
            <person name="Donnadieu C."/>
            <person name="Braasch I."/>
            <person name="Desvignes T."/>
            <person name="Postlethwait J."/>
            <person name="Bobe J."/>
            <person name="Guiguen Y."/>
            <person name="Dirks R."/>
        </authorList>
    </citation>
    <scope>NUCLEOTIDE SEQUENCE</scope>
    <source>
        <strain evidence="2">Tag_6206</strain>
        <tissue evidence="2">Liver</tissue>
    </source>
</reference>